<feature type="transmembrane region" description="Helical" evidence="2">
    <location>
        <begin position="166"/>
        <end position="186"/>
    </location>
</feature>
<dbReference type="EMBL" id="CP050485">
    <property type="protein sequence ID" value="QOG27947.1"/>
    <property type="molecule type" value="Genomic_DNA"/>
</dbReference>
<dbReference type="PROSITE" id="PS00893">
    <property type="entry name" value="NUDIX_BOX"/>
    <property type="match status" value="1"/>
</dbReference>
<dbReference type="Gene3D" id="3.90.79.10">
    <property type="entry name" value="Nucleoside Triphosphate Pyrophosphohydrolase"/>
    <property type="match status" value="1"/>
</dbReference>
<gene>
    <name evidence="4" type="ORF">EGM181_12080</name>
</gene>
<dbReference type="SUPFAM" id="SSF55811">
    <property type="entry name" value="Nudix"/>
    <property type="match status" value="1"/>
</dbReference>
<dbReference type="InterPro" id="IPR015797">
    <property type="entry name" value="NUDIX_hydrolase-like_dom_sf"/>
</dbReference>
<dbReference type="AlphaFoldDB" id="A0AAE7SZV8"/>
<keyword evidence="2" id="KW-1133">Transmembrane helix</keyword>
<dbReference type="RefSeq" id="WP_113849516.1">
    <property type="nucleotide sequence ID" value="NZ_CP050485.1"/>
</dbReference>
<keyword evidence="2" id="KW-0812">Transmembrane</keyword>
<sequence length="368" mass="42632">MNESLEEQLKAIYSEGSNHLREQTTKRDQVLAAYFILISFYITNLTTLKEFDSSLSLYNGLGIMIFFIGIIVCFVIVEFRVWHQIYLDALKITTYLLTHKENYQTVYDVKATIDNYYSSFKKEKFNYSKFFSGSDNKIMTALFFIVGTTIYFFNGIMRLVQAKYDSLLVIGSGLLFLLLFILQYAWRLKKARSRTPWILWGITTVFNEGLNNPYFEVKELSKAKIFLKQKTGGVILVPKYQDKFLLINIIRNGQEFLEFPRGFSEKDEPLIEAARREINEEIGIQVTRNQITNLGKLMTDSGLIEDNIECFEVILQNLDNVSLQSSEQIIGYKLLTSKKISKLINEKKIIDNFTIAGFTLSISKQKMN</sequence>
<keyword evidence="2" id="KW-0472">Membrane</keyword>
<proteinExistence type="predicted"/>
<keyword evidence="1" id="KW-0378">Hydrolase</keyword>
<feature type="transmembrane region" description="Helical" evidence="2">
    <location>
        <begin position="30"/>
        <end position="48"/>
    </location>
</feature>
<dbReference type="Proteomes" id="UP000516696">
    <property type="component" value="Chromosome"/>
</dbReference>
<dbReference type="InterPro" id="IPR000086">
    <property type="entry name" value="NUDIX_hydrolase_dom"/>
</dbReference>
<reference evidence="4 5" key="1">
    <citation type="submission" date="2020-03" db="EMBL/GenBank/DDBJ databases">
        <title>Characterization of ganglioside-mimicking enterococci.</title>
        <authorList>
            <person name="Patry R.T."/>
            <person name="Nothaft H."/>
            <person name="Bridger R."/>
            <person name="Shajahan A."/>
            <person name="Huynh S."/>
            <person name="Sanchez S."/>
            <person name="Azadi P."/>
            <person name="Cooper K."/>
            <person name="Miller W.G."/>
            <person name="Parker C.T."/>
            <person name="Wells L."/>
            <person name="Szymanski C.M."/>
        </authorList>
    </citation>
    <scope>NUCLEOTIDE SEQUENCE [LARGE SCALE GENOMIC DNA]</scope>
    <source>
        <strain evidence="4 5">EGM181</strain>
    </source>
</reference>
<evidence type="ECO:0000313" key="4">
    <source>
        <dbReference type="EMBL" id="QOG27947.1"/>
    </source>
</evidence>
<feature type="domain" description="Nudix hydrolase" evidence="3">
    <location>
        <begin position="226"/>
        <end position="359"/>
    </location>
</feature>
<protein>
    <submittedName>
        <fullName evidence="4">NUDIX domain-containing protein</fullName>
    </submittedName>
</protein>
<evidence type="ECO:0000259" key="3">
    <source>
        <dbReference type="PROSITE" id="PS51462"/>
    </source>
</evidence>
<accession>A0AAE7SZV8</accession>
<dbReference type="CDD" id="cd03424">
    <property type="entry name" value="NUDIX_ADPRase_Nudt5_UGPPase_Nudt14"/>
    <property type="match status" value="1"/>
</dbReference>
<evidence type="ECO:0000313" key="5">
    <source>
        <dbReference type="Proteomes" id="UP000516696"/>
    </source>
</evidence>
<feature type="transmembrane region" description="Helical" evidence="2">
    <location>
        <begin position="60"/>
        <end position="82"/>
    </location>
</feature>
<name>A0AAE7SZV8_ENTGA</name>
<dbReference type="InterPro" id="IPR020084">
    <property type="entry name" value="NUDIX_hydrolase_CS"/>
</dbReference>
<evidence type="ECO:0000256" key="2">
    <source>
        <dbReference type="SAM" id="Phobius"/>
    </source>
</evidence>
<dbReference type="Pfam" id="PF00293">
    <property type="entry name" value="NUDIX"/>
    <property type="match status" value="1"/>
</dbReference>
<evidence type="ECO:0000256" key="1">
    <source>
        <dbReference type="ARBA" id="ARBA00022801"/>
    </source>
</evidence>
<dbReference type="GO" id="GO:0016787">
    <property type="term" value="F:hydrolase activity"/>
    <property type="evidence" value="ECO:0007669"/>
    <property type="project" value="UniProtKB-KW"/>
</dbReference>
<feature type="transmembrane region" description="Helical" evidence="2">
    <location>
        <begin position="138"/>
        <end position="160"/>
    </location>
</feature>
<organism evidence="4 5">
    <name type="scientific">Enterococcus gallinarum</name>
    <dbReference type="NCBI Taxonomy" id="1353"/>
    <lineage>
        <taxon>Bacteria</taxon>
        <taxon>Bacillati</taxon>
        <taxon>Bacillota</taxon>
        <taxon>Bacilli</taxon>
        <taxon>Lactobacillales</taxon>
        <taxon>Enterococcaceae</taxon>
        <taxon>Enterococcus</taxon>
    </lineage>
</organism>
<dbReference type="PROSITE" id="PS51462">
    <property type="entry name" value="NUDIX"/>
    <property type="match status" value="1"/>
</dbReference>